<evidence type="ECO:0000313" key="4">
    <source>
        <dbReference type="Proteomes" id="UP000002630"/>
    </source>
</evidence>
<name>D8LBH1_ECTSI</name>
<sequence length="490" mass="54105">MQSLAIIPYSGGGAAEQPPCHRLFTLLESSESDAQVLRGAALPHGSFGGLPRNTRRLEEGNVLPAGSGTQLGPALPPLNVEGGKERHQSKWMIVSKEQVEQTAEKMRDQAEKNKALETTVKIHKRERVLIYDAAMKQAAKRELEGVNEVKQVLERQQGMMRAEVDQEMQKISDLYQERCRDYATMVSDECDGEDSKAATDLRKDWARQKKTIDQLVRSGGEEDRQVSVIARAVVEQLQEERRDEIASLRAAIYSDVKMEFESREVALRDTLESDFQADLDGQLLLAEIRHQKEMNRLRVELAGSEKPTTEAKTGEIVVYNPETPQCAGRGQRSSGTSSFTPSPSFSRRPLHKMNISEASGGNSGADGVHVPTTPRGTQLGRKFPVFKTPVQKQIPGASNKKAVRPKEHPVRDSTRQPRNSSVGRHTEISTTTPIREQEDELDVGITSALMVSPTKAIYGVVTPSIGSEGEVSGEGSSRPKKRAKKLFSTE</sequence>
<feature type="coiled-coil region" evidence="1">
    <location>
        <begin position="96"/>
        <end position="156"/>
    </location>
</feature>
<keyword evidence="1" id="KW-0175">Coiled coil</keyword>
<dbReference type="Proteomes" id="UP000002630">
    <property type="component" value="Linkage Group LG01"/>
</dbReference>
<organism evidence="3 4">
    <name type="scientific">Ectocarpus siliculosus</name>
    <name type="common">Brown alga</name>
    <name type="synonym">Conferva siliculosa</name>
    <dbReference type="NCBI Taxonomy" id="2880"/>
    <lineage>
        <taxon>Eukaryota</taxon>
        <taxon>Sar</taxon>
        <taxon>Stramenopiles</taxon>
        <taxon>Ochrophyta</taxon>
        <taxon>PX clade</taxon>
        <taxon>Phaeophyceae</taxon>
        <taxon>Ectocarpales</taxon>
        <taxon>Ectocarpaceae</taxon>
        <taxon>Ectocarpus</taxon>
    </lineage>
</organism>
<evidence type="ECO:0000313" key="3">
    <source>
        <dbReference type="EMBL" id="CBN76680.1"/>
    </source>
</evidence>
<evidence type="ECO:0000256" key="1">
    <source>
        <dbReference type="SAM" id="Coils"/>
    </source>
</evidence>
<accession>D8LBH1</accession>
<gene>
    <name evidence="3" type="ORF">Esi_0000_0455</name>
</gene>
<protein>
    <submittedName>
        <fullName evidence="3">Uncharacterized protein</fullName>
    </submittedName>
</protein>
<reference evidence="3 4" key="1">
    <citation type="journal article" date="2010" name="Nature">
        <title>The Ectocarpus genome and the independent evolution of multicellularity in brown algae.</title>
        <authorList>
            <person name="Cock J.M."/>
            <person name="Sterck L."/>
            <person name="Rouze P."/>
            <person name="Scornet D."/>
            <person name="Allen A.E."/>
            <person name="Amoutzias G."/>
            <person name="Anthouard V."/>
            <person name="Artiguenave F."/>
            <person name="Aury J.M."/>
            <person name="Badger J.H."/>
            <person name="Beszteri B."/>
            <person name="Billiau K."/>
            <person name="Bonnet E."/>
            <person name="Bothwell J.H."/>
            <person name="Bowler C."/>
            <person name="Boyen C."/>
            <person name="Brownlee C."/>
            <person name="Carrano C.J."/>
            <person name="Charrier B."/>
            <person name="Cho G.Y."/>
            <person name="Coelho S.M."/>
            <person name="Collen J."/>
            <person name="Corre E."/>
            <person name="Da Silva C."/>
            <person name="Delage L."/>
            <person name="Delaroque N."/>
            <person name="Dittami S.M."/>
            <person name="Doulbeau S."/>
            <person name="Elias M."/>
            <person name="Farnham G."/>
            <person name="Gachon C.M."/>
            <person name="Gschloessl B."/>
            <person name="Heesch S."/>
            <person name="Jabbari K."/>
            <person name="Jubin C."/>
            <person name="Kawai H."/>
            <person name="Kimura K."/>
            <person name="Kloareg B."/>
            <person name="Kupper F.C."/>
            <person name="Lang D."/>
            <person name="Le Bail A."/>
            <person name="Leblanc C."/>
            <person name="Lerouge P."/>
            <person name="Lohr M."/>
            <person name="Lopez P.J."/>
            <person name="Martens C."/>
            <person name="Maumus F."/>
            <person name="Michel G."/>
            <person name="Miranda-Saavedra D."/>
            <person name="Morales J."/>
            <person name="Moreau H."/>
            <person name="Motomura T."/>
            <person name="Nagasato C."/>
            <person name="Napoli C.A."/>
            <person name="Nelson D.R."/>
            <person name="Nyvall-Collen P."/>
            <person name="Peters A.F."/>
            <person name="Pommier C."/>
            <person name="Potin P."/>
            <person name="Poulain J."/>
            <person name="Quesneville H."/>
            <person name="Read B."/>
            <person name="Rensing S.A."/>
            <person name="Ritter A."/>
            <person name="Rousvoal S."/>
            <person name="Samanta M."/>
            <person name="Samson G."/>
            <person name="Schroeder D.C."/>
            <person name="Segurens B."/>
            <person name="Strittmatter M."/>
            <person name="Tonon T."/>
            <person name="Tregear J.W."/>
            <person name="Valentin K."/>
            <person name="von Dassow P."/>
            <person name="Yamagishi T."/>
            <person name="Van de Peer Y."/>
            <person name="Wincker P."/>
        </authorList>
    </citation>
    <scope>NUCLEOTIDE SEQUENCE [LARGE SCALE GENOMIC DNA]</scope>
    <source>
        <strain evidence="4">Ec32 / CCAP1310/4</strain>
    </source>
</reference>
<feature type="compositionally biased region" description="Polar residues" evidence="2">
    <location>
        <begin position="416"/>
        <end position="434"/>
    </location>
</feature>
<dbReference type="InParanoid" id="D8LBH1"/>
<keyword evidence="4" id="KW-1185">Reference proteome</keyword>
<feature type="region of interest" description="Disordered" evidence="2">
    <location>
        <begin position="462"/>
        <end position="490"/>
    </location>
</feature>
<dbReference type="EMBL" id="FN647682">
    <property type="protein sequence ID" value="CBN76680.1"/>
    <property type="molecule type" value="Genomic_DNA"/>
</dbReference>
<evidence type="ECO:0000256" key="2">
    <source>
        <dbReference type="SAM" id="MobiDB-lite"/>
    </source>
</evidence>
<feature type="region of interest" description="Disordered" evidence="2">
    <location>
        <begin position="322"/>
        <end position="436"/>
    </location>
</feature>
<feature type="compositionally biased region" description="Low complexity" evidence="2">
    <location>
        <begin position="332"/>
        <end position="347"/>
    </location>
</feature>
<feature type="compositionally biased region" description="Basic residues" evidence="2">
    <location>
        <begin position="478"/>
        <end position="490"/>
    </location>
</feature>
<dbReference type="AlphaFoldDB" id="D8LBH1"/>
<proteinExistence type="predicted"/>
<dbReference type="OrthoDB" id="10334535at2759"/>
<feature type="compositionally biased region" description="Low complexity" evidence="2">
    <location>
        <begin position="466"/>
        <end position="476"/>
    </location>
</feature>
<feature type="compositionally biased region" description="Basic and acidic residues" evidence="2">
    <location>
        <begin position="404"/>
        <end position="415"/>
    </location>
</feature>
<dbReference type="EMBL" id="FN649726">
    <property type="protein sequence ID" value="CBN76680.1"/>
    <property type="molecule type" value="Genomic_DNA"/>
</dbReference>